<protein>
    <recommendedName>
        <fullName evidence="4">DUF2178 domain-containing protein</fullName>
    </recommendedName>
</protein>
<evidence type="ECO:0000313" key="2">
    <source>
        <dbReference type="EMBL" id="GAA1380556.1"/>
    </source>
</evidence>
<evidence type="ECO:0000256" key="1">
    <source>
        <dbReference type="SAM" id="Phobius"/>
    </source>
</evidence>
<keyword evidence="3" id="KW-1185">Reference proteome</keyword>
<sequence>MDDDAPTRWGRTRFGNGTMPTMWLAAPAGAVLAAGLGAAAVLSDAAGPRPLVGGAVVALVSFAGLTGLVWAFLVDRRTLRGATERPEESVESVWFDTAARGAFTDTVTVTGLALAVLAVTGADVPGIAALTGTVVVALVSVSVRYVVARRRG</sequence>
<reference evidence="2 3" key="1">
    <citation type="journal article" date="2019" name="Int. J. Syst. Evol. Microbiol.">
        <title>The Global Catalogue of Microorganisms (GCM) 10K type strain sequencing project: providing services to taxonomists for standard genome sequencing and annotation.</title>
        <authorList>
            <consortium name="The Broad Institute Genomics Platform"/>
            <consortium name="The Broad Institute Genome Sequencing Center for Infectious Disease"/>
            <person name="Wu L."/>
            <person name="Ma J."/>
        </authorList>
    </citation>
    <scope>NUCLEOTIDE SEQUENCE [LARGE SCALE GENOMIC DNA]</scope>
    <source>
        <strain evidence="2 3">JCM 11896</strain>
    </source>
</reference>
<feature type="transmembrane region" description="Helical" evidence="1">
    <location>
        <begin position="54"/>
        <end position="74"/>
    </location>
</feature>
<dbReference type="RefSeq" id="WP_344017932.1">
    <property type="nucleotide sequence ID" value="NZ_BAAAJK010000001.1"/>
</dbReference>
<accession>A0ABN1XMT2</accession>
<keyword evidence="1" id="KW-0472">Membrane</keyword>
<evidence type="ECO:0000313" key="3">
    <source>
        <dbReference type="Proteomes" id="UP001501414"/>
    </source>
</evidence>
<keyword evidence="1" id="KW-0812">Transmembrane</keyword>
<dbReference type="Proteomes" id="UP001501414">
    <property type="component" value="Unassembled WGS sequence"/>
</dbReference>
<feature type="transmembrane region" description="Helical" evidence="1">
    <location>
        <begin position="21"/>
        <end position="42"/>
    </location>
</feature>
<feature type="transmembrane region" description="Helical" evidence="1">
    <location>
        <begin position="102"/>
        <end position="121"/>
    </location>
</feature>
<organism evidence="2 3">
    <name type="scientific">Pseudonocardia kongjuensis</name>
    <dbReference type="NCBI Taxonomy" id="102227"/>
    <lineage>
        <taxon>Bacteria</taxon>
        <taxon>Bacillati</taxon>
        <taxon>Actinomycetota</taxon>
        <taxon>Actinomycetes</taxon>
        <taxon>Pseudonocardiales</taxon>
        <taxon>Pseudonocardiaceae</taxon>
        <taxon>Pseudonocardia</taxon>
    </lineage>
</organism>
<evidence type="ECO:0008006" key="4">
    <source>
        <dbReference type="Google" id="ProtNLM"/>
    </source>
</evidence>
<comment type="caution">
    <text evidence="2">The sequence shown here is derived from an EMBL/GenBank/DDBJ whole genome shotgun (WGS) entry which is preliminary data.</text>
</comment>
<proteinExistence type="predicted"/>
<name>A0ABN1XMT2_9PSEU</name>
<keyword evidence="1" id="KW-1133">Transmembrane helix</keyword>
<gene>
    <name evidence="2" type="ORF">GCM10009613_05110</name>
</gene>
<feature type="transmembrane region" description="Helical" evidence="1">
    <location>
        <begin position="127"/>
        <end position="147"/>
    </location>
</feature>
<dbReference type="EMBL" id="BAAAJK010000001">
    <property type="protein sequence ID" value="GAA1380556.1"/>
    <property type="molecule type" value="Genomic_DNA"/>
</dbReference>